<keyword evidence="4" id="KW-1185">Reference proteome</keyword>
<feature type="transmembrane region" description="Helical" evidence="2">
    <location>
        <begin position="162"/>
        <end position="183"/>
    </location>
</feature>
<protein>
    <submittedName>
        <fullName evidence="3">Uncharacterized protein</fullName>
    </submittedName>
</protein>
<comment type="caution">
    <text evidence="3">The sequence shown here is derived from an EMBL/GenBank/DDBJ whole genome shotgun (WGS) entry which is preliminary data.</text>
</comment>
<keyword evidence="2" id="KW-0812">Transmembrane</keyword>
<reference evidence="3" key="1">
    <citation type="submission" date="2022-04" db="EMBL/GenBank/DDBJ databases">
        <title>A functionally conserved STORR gene fusion in Papaver species that diverged 16.8 million years ago.</title>
        <authorList>
            <person name="Catania T."/>
        </authorList>
    </citation>
    <scope>NUCLEOTIDE SEQUENCE</scope>
    <source>
        <strain evidence="3">S-188037</strain>
    </source>
</reference>
<dbReference type="PANTHER" id="PTHR36704:SF1">
    <property type="entry name" value="OS06G0239700 PROTEIN"/>
    <property type="match status" value="1"/>
</dbReference>
<dbReference type="AlphaFoldDB" id="A0AAD4SZQ5"/>
<keyword evidence="2" id="KW-1133">Transmembrane helix</keyword>
<evidence type="ECO:0000313" key="3">
    <source>
        <dbReference type="EMBL" id="KAI3928556.1"/>
    </source>
</evidence>
<evidence type="ECO:0000256" key="2">
    <source>
        <dbReference type="SAM" id="Phobius"/>
    </source>
</evidence>
<proteinExistence type="predicted"/>
<dbReference type="EMBL" id="JAJJMB010007708">
    <property type="protein sequence ID" value="KAI3928556.1"/>
    <property type="molecule type" value="Genomic_DNA"/>
</dbReference>
<evidence type="ECO:0000313" key="4">
    <source>
        <dbReference type="Proteomes" id="UP001202328"/>
    </source>
</evidence>
<dbReference type="Proteomes" id="UP001202328">
    <property type="component" value="Unassembled WGS sequence"/>
</dbReference>
<accession>A0AAD4SZQ5</accession>
<sequence>MSFLARRTASVEGAYFYQESKLAVSRLVEKNKKNNPNFASSLNSSISVVENETQADVLPEILKHSLPSKISEPFSESSISTASKWNLPRDVSKVHSLSTEAINPFGSYIALPQVTLGPKRWRFPEGENSVFASTANDLRTDKYNIYGDAEKLKAISAGISRIGASFAIATAVVFGGAALAFGITASKLDIHNSNCCLLWFCPKLKVHNMFESWKPVKLFLKGKFVSKKKKNESQEVGYISAAMEGDNSIRHKRLRSKKGEDNVSKDPNQRNRIQIVG</sequence>
<feature type="region of interest" description="Disordered" evidence="1">
    <location>
        <begin position="250"/>
        <end position="277"/>
    </location>
</feature>
<name>A0AAD4SZQ5_9MAGN</name>
<dbReference type="PANTHER" id="PTHR36704">
    <property type="entry name" value="PROTEIN, PUTATIVE-RELATED"/>
    <property type="match status" value="1"/>
</dbReference>
<keyword evidence="2" id="KW-0472">Membrane</keyword>
<feature type="compositionally biased region" description="Basic and acidic residues" evidence="1">
    <location>
        <begin position="257"/>
        <end position="269"/>
    </location>
</feature>
<organism evidence="3 4">
    <name type="scientific">Papaver atlanticum</name>
    <dbReference type="NCBI Taxonomy" id="357466"/>
    <lineage>
        <taxon>Eukaryota</taxon>
        <taxon>Viridiplantae</taxon>
        <taxon>Streptophyta</taxon>
        <taxon>Embryophyta</taxon>
        <taxon>Tracheophyta</taxon>
        <taxon>Spermatophyta</taxon>
        <taxon>Magnoliopsida</taxon>
        <taxon>Ranunculales</taxon>
        <taxon>Papaveraceae</taxon>
        <taxon>Papaveroideae</taxon>
        <taxon>Papaver</taxon>
    </lineage>
</organism>
<evidence type="ECO:0000256" key="1">
    <source>
        <dbReference type="SAM" id="MobiDB-lite"/>
    </source>
</evidence>
<gene>
    <name evidence="3" type="ORF">MKW98_024157</name>
</gene>